<proteinExistence type="predicted"/>
<dbReference type="GO" id="GO:0005829">
    <property type="term" value="C:cytosol"/>
    <property type="evidence" value="ECO:0007669"/>
    <property type="project" value="TreeGrafter"/>
</dbReference>
<keyword evidence="2" id="KW-1185">Reference proteome</keyword>
<dbReference type="AlphaFoldDB" id="A0A7Y0L4T5"/>
<dbReference type="InterPro" id="IPR011881">
    <property type="entry name" value="PaaA"/>
</dbReference>
<dbReference type="InterPro" id="IPR052703">
    <property type="entry name" value="Aromatic_CoA_ox/epox"/>
</dbReference>
<dbReference type="InterPro" id="IPR007814">
    <property type="entry name" value="PaaA_PaaC"/>
</dbReference>
<keyword evidence="1" id="KW-0560">Oxidoreductase</keyword>
<dbReference type="InterPro" id="IPR009078">
    <property type="entry name" value="Ferritin-like_SF"/>
</dbReference>
<dbReference type="Gene3D" id="1.20.1260.10">
    <property type="match status" value="1"/>
</dbReference>
<sequence>MPEDVLTDQEAYFLERIDRGDRIEADDWMPEEYRNQLVRLIAMHAVSEIMGALPEKEWVPRAPTLYRRLAITAKVQDEVGHGQLLIRVAEDLMRPWGKNREDIMQDLFTGRLKYHNVFHMATPTWADAGIIGWLVDGAAVITQGMSLSCSYAPYARALARIVEEEGFHIQHGESICMALAEGTPMQRAMLQDALNRWWPALLMFFGPPEKSQLSTNQLRNIRWKIRSKTNEELRQKFFTKYVHRIWSLGLTIPDPTLKQDPQTKEWTYQQPDWNLFREIVNNHGPRSEARLGLRSTTYQEGEWVRAMIARSPRAV</sequence>
<comment type="caution">
    <text evidence="1">The sequence shown here is derived from an EMBL/GenBank/DDBJ whole genome shotgun (WGS) entry which is preliminary data.</text>
</comment>
<evidence type="ECO:0000313" key="1">
    <source>
        <dbReference type="EMBL" id="NMP23230.1"/>
    </source>
</evidence>
<protein>
    <submittedName>
        <fullName evidence="1">1,2-phenylacetyl-CoA epoxidase subunit A</fullName>
        <ecNumber evidence="1">1.14.13.149</ecNumber>
    </submittedName>
</protein>
<dbReference type="GO" id="GO:0010124">
    <property type="term" value="P:phenylacetate catabolic process"/>
    <property type="evidence" value="ECO:0007669"/>
    <property type="project" value="InterPro"/>
</dbReference>
<dbReference type="GO" id="GO:0097266">
    <property type="term" value="F:phenylacetyl-CoA 1,2-epoxidase activity"/>
    <property type="evidence" value="ECO:0007669"/>
    <property type="project" value="UniProtKB-EC"/>
</dbReference>
<dbReference type="NCBIfam" id="TIGR02156">
    <property type="entry name" value="PA_CoA_Oxy1"/>
    <property type="match status" value="1"/>
</dbReference>
<dbReference type="SUPFAM" id="SSF47240">
    <property type="entry name" value="Ferritin-like"/>
    <property type="match status" value="1"/>
</dbReference>
<dbReference type="Proteomes" id="UP000533476">
    <property type="component" value="Unassembled WGS sequence"/>
</dbReference>
<dbReference type="EMBL" id="JABBVZ010000044">
    <property type="protein sequence ID" value="NMP23230.1"/>
    <property type="molecule type" value="Genomic_DNA"/>
</dbReference>
<dbReference type="PANTHER" id="PTHR30458:SF2">
    <property type="entry name" value="1,2-PHENYLACETYL-COA EPOXIDASE, SUBUNIT A"/>
    <property type="match status" value="1"/>
</dbReference>
<dbReference type="RefSeq" id="WP_169100307.1">
    <property type="nucleotide sequence ID" value="NZ_JABBVZ010000044.1"/>
</dbReference>
<gene>
    <name evidence="1" type="primary">paaA</name>
    <name evidence="1" type="ORF">HIJ39_12870</name>
</gene>
<reference evidence="1 2" key="1">
    <citation type="submission" date="2020-04" db="EMBL/GenBank/DDBJ databases">
        <authorList>
            <person name="Zhang R."/>
            <person name="Schippers A."/>
        </authorList>
    </citation>
    <scope>NUCLEOTIDE SEQUENCE [LARGE SCALE GENOMIC DNA]</scope>
    <source>
        <strain evidence="1 2">DSM 109850</strain>
    </source>
</reference>
<evidence type="ECO:0000313" key="2">
    <source>
        <dbReference type="Proteomes" id="UP000533476"/>
    </source>
</evidence>
<organism evidence="1 2">
    <name type="scientific">Sulfobacillus harzensis</name>
    <dbReference type="NCBI Taxonomy" id="2729629"/>
    <lineage>
        <taxon>Bacteria</taxon>
        <taxon>Bacillati</taxon>
        <taxon>Bacillota</taxon>
        <taxon>Clostridia</taxon>
        <taxon>Eubacteriales</taxon>
        <taxon>Clostridiales Family XVII. Incertae Sedis</taxon>
        <taxon>Sulfobacillus</taxon>
    </lineage>
</organism>
<dbReference type="Pfam" id="PF05138">
    <property type="entry name" value="PaaA_PaaC"/>
    <property type="match status" value="1"/>
</dbReference>
<dbReference type="EC" id="1.14.13.149" evidence="1"/>
<dbReference type="PANTHER" id="PTHR30458">
    <property type="entry name" value="PHENYLACETIC ACID DEGRADATION PROTEIN PAA"/>
    <property type="match status" value="1"/>
</dbReference>
<dbReference type="InterPro" id="IPR012347">
    <property type="entry name" value="Ferritin-like"/>
</dbReference>
<accession>A0A7Y0L4T5</accession>
<name>A0A7Y0L4T5_9FIRM</name>